<dbReference type="Pfam" id="PF00596">
    <property type="entry name" value="Aldolase_II"/>
    <property type="match status" value="1"/>
</dbReference>
<feature type="domain" description="Class II aldolase/adducin N-terminal" evidence="3">
    <location>
        <begin position="7"/>
        <end position="180"/>
    </location>
</feature>
<dbReference type="GO" id="GO:0019323">
    <property type="term" value="P:pentose catabolic process"/>
    <property type="evidence" value="ECO:0007669"/>
    <property type="project" value="TreeGrafter"/>
</dbReference>
<sequence length="213" mass="22323">MHGTERSALVAAGRRLAAGGLVRGTAGNLSVRVGDHVVATASGTDLGALTPDLLSVVDYNGVVVAGDPRPTSELPLHLALYRETGAGAVAHAHAMSSIAVGCTHDVLPPVHYMTVLLGGVVRVAPYATFGSAELAEGVTTALRDRQAALMRNHGSVAVGSDIDEACERLELVEWLAEVYRRAATLGPPRLLGDDELAAAKRQFVRLDYGRDNR</sequence>
<dbReference type="GO" id="GO:0016832">
    <property type="term" value="F:aldehyde-lyase activity"/>
    <property type="evidence" value="ECO:0007669"/>
    <property type="project" value="TreeGrafter"/>
</dbReference>
<evidence type="ECO:0000259" key="3">
    <source>
        <dbReference type="SMART" id="SM01007"/>
    </source>
</evidence>
<dbReference type="SMART" id="SM01007">
    <property type="entry name" value="Aldolase_II"/>
    <property type="match status" value="1"/>
</dbReference>
<dbReference type="SUPFAM" id="SSF53639">
    <property type="entry name" value="AraD/HMP-PK domain-like"/>
    <property type="match status" value="1"/>
</dbReference>
<dbReference type="GO" id="GO:0005829">
    <property type="term" value="C:cytosol"/>
    <property type="evidence" value="ECO:0007669"/>
    <property type="project" value="TreeGrafter"/>
</dbReference>
<keyword evidence="2" id="KW-0456">Lyase</keyword>
<evidence type="ECO:0000256" key="2">
    <source>
        <dbReference type="ARBA" id="ARBA00023239"/>
    </source>
</evidence>
<organism evidence="4 5">
    <name type="scientific">Actinophytocola xanthii</name>
    <dbReference type="NCBI Taxonomy" id="1912961"/>
    <lineage>
        <taxon>Bacteria</taxon>
        <taxon>Bacillati</taxon>
        <taxon>Actinomycetota</taxon>
        <taxon>Actinomycetes</taxon>
        <taxon>Pseudonocardiales</taxon>
        <taxon>Pseudonocardiaceae</taxon>
    </lineage>
</organism>
<dbReference type="STRING" id="1912961.BU204_11180"/>
<keyword evidence="1" id="KW-0479">Metal-binding</keyword>
<dbReference type="InterPro" id="IPR050197">
    <property type="entry name" value="Aldolase_class_II_sugar_metab"/>
</dbReference>
<dbReference type="EMBL" id="MSIE01000016">
    <property type="protein sequence ID" value="OLF17494.1"/>
    <property type="molecule type" value="Genomic_DNA"/>
</dbReference>
<proteinExistence type="predicted"/>
<gene>
    <name evidence="4" type="ORF">BU204_11180</name>
</gene>
<dbReference type="PANTHER" id="PTHR22789">
    <property type="entry name" value="FUCULOSE PHOSPHATE ALDOLASE"/>
    <property type="match status" value="1"/>
</dbReference>
<evidence type="ECO:0000256" key="1">
    <source>
        <dbReference type="ARBA" id="ARBA00022723"/>
    </source>
</evidence>
<dbReference type="Proteomes" id="UP000185596">
    <property type="component" value="Unassembled WGS sequence"/>
</dbReference>
<keyword evidence="5" id="KW-1185">Reference proteome</keyword>
<reference evidence="4 5" key="1">
    <citation type="submission" date="2016-12" db="EMBL/GenBank/DDBJ databases">
        <title>The draft genome sequence of Actinophytocola sp. 11-183.</title>
        <authorList>
            <person name="Wang W."/>
            <person name="Yuan L."/>
        </authorList>
    </citation>
    <scope>NUCLEOTIDE SEQUENCE [LARGE SCALE GENOMIC DNA]</scope>
    <source>
        <strain evidence="4 5">11-183</strain>
    </source>
</reference>
<evidence type="ECO:0000313" key="5">
    <source>
        <dbReference type="Proteomes" id="UP000185596"/>
    </source>
</evidence>
<dbReference type="AlphaFoldDB" id="A0A1Q8CT33"/>
<comment type="caution">
    <text evidence="4">The sequence shown here is derived from an EMBL/GenBank/DDBJ whole genome shotgun (WGS) entry which is preliminary data.</text>
</comment>
<accession>A0A1Q8CT33</accession>
<dbReference type="Gene3D" id="3.40.225.10">
    <property type="entry name" value="Class II aldolase/adducin N-terminal domain"/>
    <property type="match status" value="1"/>
</dbReference>
<dbReference type="GO" id="GO:0046872">
    <property type="term" value="F:metal ion binding"/>
    <property type="evidence" value="ECO:0007669"/>
    <property type="project" value="UniProtKB-KW"/>
</dbReference>
<dbReference type="RefSeq" id="WP_075125545.1">
    <property type="nucleotide sequence ID" value="NZ_MSIE01000016.1"/>
</dbReference>
<dbReference type="InterPro" id="IPR036409">
    <property type="entry name" value="Aldolase_II/adducin_N_sf"/>
</dbReference>
<name>A0A1Q8CT33_9PSEU</name>
<dbReference type="PANTHER" id="PTHR22789:SF0">
    <property type="entry name" value="3-OXO-TETRONATE 4-PHOSPHATE DECARBOXYLASE-RELATED"/>
    <property type="match status" value="1"/>
</dbReference>
<evidence type="ECO:0000313" key="4">
    <source>
        <dbReference type="EMBL" id="OLF17494.1"/>
    </source>
</evidence>
<dbReference type="InterPro" id="IPR001303">
    <property type="entry name" value="Aldolase_II/adducin_N"/>
</dbReference>
<protein>
    <recommendedName>
        <fullName evidence="3">Class II aldolase/adducin N-terminal domain-containing protein</fullName>
    </recommendedName>
</protein>